<feature type="transmembrane region" description="Helical" evidence="2">
    <location>
        <begin position="122"/>
        <end position="140"/>
    </location>
</feature>
<dbReference type="KEGG" id="gtt:GUITHDRAFT_162368"/>
<dbReference type="PANTHER" id="PTHR44360:SF1">
    <property type="entry name" value="DNAJ HOMOLOG SUBFAMILY B MEMBER 9"/>
    <property type="match status" value="1"/>
</dbReference>
<dbReference type="InterPro" id="IPR051948">
    <property type="entry name" value="Hsp70_co-chaperone_J-domain"/>
</dbReference>
<dbReference type="SUPFAM" id="SSF46565">
    <property type="entry name" value="Chaperone J-domain"/>
    <property type="match status" value="1"/>
</dbReference>
<reference evidence="6" key="2">
    <citation type="submission" date="2012-11" db="EMBL/GenBank/DDBJ databases">
        <authorList>
            <person name="Kuo A."/>
            <person name="Curtis B.A."/>
            <person name="Tanifuji G."/>
            <person name="Burki F."/>
            <person name="Gruber A."/>
            <person name="Irimia M."/>
            <person name="Maruyama S."/>
            <person name="Arias M.C."/>
            <person name="Ball S.G."/>
            <person name="Gile G.H."/>
            <person name="Hirakawa Y."/>
            <person name="Hopkins J.F."/>
            <person name="Rensing S.A."/>
            <person name="Schmutz J."/>
            <person name="Symeonidi A."/>
            <person name="Elias M."/>
            <person name="Eveleigh R.J."/>
            <person name="Herman E.K."/>
            <person name="Klute M.J."/>
            <person name="Nakayama T."/>
            <person name="Obornik M."/>
            <person name="Reyes-Prieto A."/>
            <person name="Armbrust E.V."/>
            <person name="Aves S.J."/>
            <person name="Beiko R.G."/>
            <person name="Coutinho P."/>
            <person name="Dacks J.B."/>
            <person name="Durnford D.G."/>
            <person name="Fast N.M."/>
            <person name="Green B.R."/>
            <person name="Grisdale C."/>
            <person name="Hempe F."/>
            <person name="Henrissat B."/>
            <person name="Hoppner M.P."/>
            <person name="Ishida K.-I."/>
            <person name="Kim E."/>
            <person name="Koreny L."/>
            <person name="Kroth P.G."/>
            <person name="Liu Y."/>
            <person name="Malik S.-B."/>
            <person name="Maier U.G."/>
            <person name="McRose D."/>
            <person name="Mock T."/>
            <person name="Neilson J.A."/>
            <person name="Onodera N.T."/>
            <person name="Poole A.M."/>
            <person name="Pritham E.J."/>
            <person name="Richards T.A."/>
            <person name="Rocap G."/>
            <person name="Roy S.W."/>
            <person name="Sarai C."/>
            <person name="Schaack S."/>
            <person name="Shirato S."/>
            <person name="Slamovits C.H."/>
            <person name="Spencer D.F."/>
            <person name="Suzuki S."/>
            <person name="Worden A.Z."/>
            <person name="Zauner S."/>
            <person name="Barry K."/>
            <person name="Bell C."/>
            <person name="Bharti A.K."/>
            <person name="Crow J.A."/>
            <person name="Grimwood J."/>
            <person name="Kramer R."/>
            <person name="Lindquist E."/>
            <person name="Lucas S."/>
            <person name="Salamov A."/>
            <person name="McFadden G.I."/>
            <person name="Lane C.E."/>
            <person name="Keeling P.J."/>
            <person name="Gray M.W."/>
            <person name="Grigoriev I.V."/>
            <person name="Archibald J.M."/>
        </authorList>
    </citation>
    <scope>NUCLEOTIDE SEQUENCE</scope>
    <source>
        <strain evidence="6">CCMP2712</strain>
    </source>
</reference>
<dbReference type="Pfam" id="PF00226">
    <property type="entry name" value="DnaJ"/>
    <property type="match status" value="1"/>
</dbReference>
<feature type="transmembrane region" description="Helical" evidence="2">
    <location>
        <begin position="239"/>
        <end position="262"/>
    </location>
</feature>
<feature type="transmembrane region" description="Helical" evidence="2">
    <location>
        <begin position="152"/>
        <end position="170"/>
    </location>
</feature>
<dbReference type="AlphaFoldDB" id="L1JIY2"/>
<evidence type="ECO:0000313" key="4">
    <source>
        <dbReference type="EMBL" id="EKX48451.1"/>
    </source>
</evidence>
<dbReference type="STRING" id="905079.L1JIY2"/>
<proteinExistence type="predicted"/>
<dbReference type="GeneID" id="17305338"/>
<accession>L1JIY2</accession>
<dbReference type="PaxDb" id="55529-EKX48451"/>
<dbReference type="InterPro" id="IPR036869">
    <property type="entry name" value="J_dom_sf"/>
</dbReference>
<organism evidence="4">
    <name type="scientific">Guillardia theta (strain CCMP2712)</name>
    <name type="common">Cryptophyte</name>
    <dbReference type="NCBI Taxonomy" id="905079"/>
    <lineage>
        <taxon>Eukaryota</taxon>
        <taxon>Cryptophyceae</taxon>
        <taxon>Pyrenomonadales</taxon>
        <taxon>Geminigeraceae</taxon>
        <taxon>Guillardia</taxon>
    </lineage>
</organism>
<dbReference type="GO" id="GO:0005783">
    <property type="term" value="C:endoplasmic reticulum"/>
    <property type="evidence" value="ECO:0007669"/>
    <property type="project" value="TreeGrafter"/>
</dbReference>
<feature type="transmembrane region" description="Helical" evidence="2">
    <location>
        <begin position="191"/>
        <end position="208"/>
    </location>
</feature>
<evidence type="ECO:0000313" key="5">
    <source>
        <dbReference type="EnsemblProtists" id="EKX48451"/>
    </source>
</evidence>
<keyword evidence="2" id="KW-0472">Membrane</keyword>
<feature type="domain" description="J" evidence="3">
    <location>
        <begin position="289"/>
        <end position="352"/>
    </location>
</feature>
<reference evidence="4 6" key="1">
    <citation type="journal article" date="2012" name="Nature">
        <title>Algal genomes reveal evolutionary mosaicism and the fate of nucleomorphs.</title>
        <authorList>
            <consortium name="DOE Joint Genome Institute"/>
            <person name="Curtis B.A."/>
            <person name="Tanifuji G."/>
            <person name="Burki F."/>
            <person name="Gruber A."/>
            <person name="Irimia M."/>
            <person name="Maruyama S."/>
            <person name="Arias M.C."/>
            <person name="Ball S.G."/>
            <person name="Gile G.H."/>
            <person name="Hirakawa Y."/>
            <person name="Hopkins J.F."/>
            <person name="Kuo A."/>
            <person name="Rensing S.A."/>
            <person name="Schmutz J."/>
            <person name="Symeonidi A."/>
            <person name="Elias M."/>
            <person name="Eveleigh R.J."/>
            <person name="Herman E.K."/>
            <person name="Klute M.J."/>
            <person name="Nakayama T."/>
            <person name="Obornik M."/>
            <person name="Reyes-Prieto A."/>
            <person name="Armbrust E.V."/>
            <person name="Aves S.J."/>
            <person name="Beiko R.G."/>
            <person name="Coutinho P."/>
            <person name="Dacks J.B."/>
            <person name="Durnford D.G."/>
            <person name="Fast N.M."/>
            <person name="Green B.R."/>
            <person name="Grisdale C.J."/>
            <person name="Hempel F."/>
            <person name="Henrissat B."/>
            <person name="Hoppner M.P."/>
            <person name="Ishida K."/>
            <person name="Kim E."/>
            <person name="Koreny L."/>
            <person name="Kroth P.G."/>
            <person name="Liu Y."/>
            <person name="Malik S.B."/>
            <person name="Maier U.G."/>
            <person name="McRose D."/>
            <person name="Mock T."/>
            <person name="Neilson J.A."/>
            <person name="Onodera N.T."/>
            <person name="Poole A.M."/>
            <person name="Pritham E.J."/>
            <person name="Richards T.A."/>
            <person name="Rocap G."/>
            <person name="Roy S.W."/>
            <person name="Sarai C."/>
            <person name="Schaack S."/>
            <person name="Shirato S."/>
            <person name="Slamovits C.H."/>
            <person name="Spencer D.F."/>
            <person name="Suzuki S."/>
            <person name="Worden A.Z."/>
            <person name="Zauner S."/>
            <person name="Barry K."/>
            <person name="Bell C."/>
            <person name="Bharti A.K."/>
            <person name="Crow J.A."/>
            <person name="Grimwood J."/>
            <person name="Kramer R."/>
            <person name="Lindquist E."/>
            <person name="Lucas S."/>
            <person name="Salamov A."/>
            <person name="McFadden G.I."/>
            <person name="Lane C.E."/>
            <person name="Keeling P.J."/>
            <person name="Gray M.W."/>
            <person name="Grigoriev I.V."/>
            <person name="Archibald J.M."/>
        </authorList>
    </citation>
    <scope>NUCLEOTIDE SEQUENCE</scope>
    <source>
        <strain evidence="4 6">CCMP2712</strain>
    </source>
</reference>
<dbReference type="PROSITE" id="PS50076">
    <property type="entry name" value="DNAJ_2"/>
    <property type="match status" value="1"/>
</dbReference>
<keyword evidence="2" id="KW-1133">Transmembrane helix</keyword>
<evidence type="ECO:0000313" key="6">
    <source>
        <dbReference type="Proteomes" id="UP000011087"/>
    </source>
</evidence>
<keyword evidence="6" id="KW-1185">Reference proteome</keyword>
<dbReference type="GO" id="GO:0051087">
    <property type="term" value="F:protein-folding chaperone binding"/>
    <property type="evidence" value="ECO:0007669"/>
    <property type="project" value="TreeGrafter"/>
</dbReference>
<dbReference type="RefSeq" id="XP_005835431.1">
    <property type="nucleotide sequence ID" value="XM_005835374.1"/>
</dbReference>
<dbReference type="HOGENOM" id="CLU_400881_0_0_1"/>
<dbReference type="OrthoDB" id="192915at2759"/>
<dbReference type="PANTHER" id="PTHR44360">
    <property type="entry name" value="DNAJ HOMOLOG SUBFAMILY B MEMBER 9"/>
    <property type="match status" value="1"/>
</dbReference>
<dbReference type="CDD" id="cd06257">
    <property type="entry name" value="DnaJ"/>
    <property type="match status" value="1"/>
</dbReference>
<dbReference type="GO" id="GO:0051787">
    <property type="term" value="F:misfolded protein binding"/>
    <property type="evidence" value="ECO:0007669"/>
    <property type="project" value="TreeGrafter"/>
</dbReference>
<dbReference type="EMBL" id="JH992985">
    <property type="protein sequence ID" value="EKX48451.1"/>
    <property type="molecule type" value="Genomic_DNA"/>
</dbReference>
<dbReference type="EnsemblProtists" id="EKX48451">
    <property type="protein sequence ID" value="EKX48451"/>
    <property type="gene ID" value="GUITHDRAFT_162368"/>
</dbReference>
<evidence type="ECO:0000256" key="2">
    <source>
        <dbReference type="SAM" id="Phobius"/>
    </source>
</evidence>
<protein>
    <recommendedName>
        <fullName evidence="3">J domain-containing protein</fullName>
    </recommendedName>
</protein>
<evidence type="ECO:0000256" key="1">
    <source>
        <dbReference type="ARBA" id="ARBA00023186"/>
    </source>
</evidence>
<feature type="transmembrane region" description="Helical" evidence="2">
    <location>
        <begin position="63"/>
        <end position="86"/>
    </location>
</feature>
<dbReference type="InterPro" id="IPR001623">
    <property type="entry name" value="DnaJ_domain"/>
</dbReference>
<name>L1JIY2_GUITC</name>
<gene>
    <name evidence="4" type="ORF">GUITHDRAFT_162368</name>
</gene>
<sequence>MVVVRQWCTIFTNVSLPAFCCILNPPDAKTQLLASVMDALNRALVRFQPFIAWFQRVTHGWNWYRLAFLFIPAFIRGDLKFFSFYLPFIFGPLLKRVVDQFQAYHDKKDDVKVQLKISLEDYVSFTYSAIRDTIIVWIFLAFCYWNENDTRVLGNFYLSSFLVPMIRICFPGRTKGPLKNGTRMWDTTWGEVLAHVFIFAGLIASWKIQGMDQLFLGFLFLLAIPTIQDRFWWKPTQHFYLICAIMLVCLPFLSVGISSRFFPTYLEYFPKSFYRTLCIFANARPRVKDYYAVLGVSPDTDMKTIKRIFRQLSIELHPDKVGDDKEKLSKFHAIREASDMLTKKRAQYDKAIENQEQDEMAPRCEMFMYMMHMWIVYTLLDWVQVEDTTEASKKALKNYIMNERELDSRINLDAIGIGKEDEEGKNKLREIADKHEADLPVVQGRFIATGNREDIMAMRTLLRKQKVELKPFPEVKGKLVAVQQQVVIEPMEGEALNAMEDGYKGWTATVEAVDILTSSAKTVTLVVARHQSNLGLRHVLTFTENLGMEPEMGYSSSVTLAPPKGSSLSPVKAKIGWHLYPERSQVLVLGASDPSMGDKDMPKLSEEENFYSGYKLELWNDKTLVGYQRVYIYDSKTKSVILKRGLVETGGGDIEPGKTTYKIFPDQLLPQDRDSYTPNDLSSARGA</sequence>
<keyword evidence="2" id="KW-0812">Transmembrane</keyword>
<evidence type="ECO:0000259" key="3">
    <source>
        <dbReference type="PROSITE" id="PS50076"/>
    </source>
</evidence>
<dbReference type="Gene3D" id="1.10.287.110">
    <property type="entry name" value="DnaJ domain"/>
    <property type="match status" value="1"/>
</dbReference>
<keyword evidence="1" id="KW-0143">Chaperone</keyword>
<dbReference type="SMART" id="SM00271">
    <property type="entry name" value="DnaJ"/>
    <property type="match status" value="1"/>
</dbReference>
<dbReference type="PRINTS" id="PR00625">
    <property type="entry name" value="JDOMAIN"/>
</dbReference>
<reference evidence="5" key="3">
    <citation type="submission" date="2016-03" db="UniProtKB">
        <authorList>
            <consortium name="EnsemblProtists"/>
        </authorList>
    </citation>
    <scope>IDENTIFICATION</scope>
</reference>
<dbReference type="Proteomes" id="UP000011087">
    <property type="component" value="Unassembled WGS sequence"/>
</dbReference>
<dbReference type="GO" id="GO:0036503">
    <property type="term" value="P:ERAD pathway"/>
    <property type="evidence" value="ECO:0007669"/>
    <property type="project" value="TreeGrafter"/>
</dbReference>